<dbReference type="PANTHER" id="PTHR33545">
    <property type="entry name" value="UPF0750 MEMBRANE PROTEIN YITT-RELATED"/>
    <property type="match status" value="1"/>
</dbReference>
<dbReference type="Proteomes" id="UP001165962">
    <property type="component" value="Unassembled WGS sequence"/>
</dbReference>
<dbReference type="EMBL" id="JAAOIW010000013">
    <property type="protein sequence ID" value="NHN33652.1"/>
    <property type="molecule type" value="Genomic_DNA"/>
</dbReference>
<feature type="transmembrane region" description="Helical" evidence="6">
    <location>
        <begin position="99"/>
        <end position="121"/>
    </location>
</feature>
<keyword evidence="2" id="KW-1003">Cell membrane</keyword>
<comment type="caution">
    <text evidence="8">The sequence shown here is derived from an EMBL/GenBank/DDBJ whole genome shotgun (WGS) entry which is preliminary data.</text>
</comment>
<evidence type="ECO:0000313" key="8">
    <source>
        <dbReference type="EMBL" id="NHN33652.1"/>
    </source>
</evidence>
<evidence type="ECO:0000259" key="7">
    <source>
        <dbReference type="Pfam" id="PF10035"/>
    </source>
</evidence>
<dbReference type="InterPro" id="IPR003740">
    <property type="entry name" value="YitT"/>
</dbReference>
<feature type="transmembrane region" description="Helical" evidence="6">
    <location>
        <begin position="66"/>
        <end position="87"/>
    </location>
</feature>
<dbReference type="InterPro" id="IPR015867">
    <property type="entry name" value="N-reg_PII/ATP_PRibTrfase_C"/>
</dbReference>
<feature type="domain" description="DUF2179" evidence="7">
    <location>
        <begin position="213"/>
        <end position="267"/>
    </location>
</feature>
<name>A0ABX0JAX9_9BACL</name>
<dbReference type="InterPro" id="IPR019264">
    <property type="entry name" value="DUF2179"/>
</dbReference>
<dbReference type="RefSeq" id="WP_166154079.1">
    <property type="nucleotide sequence ID" value="NZ_JAAOIW010000013.1"/>
</dbReference>
<keyword evidence="9" id="KW-1185">Reference proteome</keyword>
<keyword evidence="4 6" id="KW-1133">Transmembrane helix</keyword>
<sequence length="273" mass="30262">MLGTAIFAFGLHYFIIPNKLMEGGLTGVSLLLLYAFSLPPSVTTLLMNIPLLLLGWKYMGHRRIIFTIYGTLSLSVFLWFMEFVISRGWMVPLVKPEDYFLVTLYAGVTVGLGLGIVFRFGGTTGGVDIIAYLGSKWLKRSMGQIILVLDASVIGLSLCFIPKEKVLYTIVAVFIASRMIDFITEGAYETRAFSIITHKGQAVCEAITQELERGSTLIPAKGGFSFESKELVYCIVSRQEIGRLKDIVKKADPHAFIIISNVHDVLGEGFERD</sequence>
<evidence type="ECO:0000256" key="5">
    <source>
        <dbReference type="ARBA" id="ARBA00023136"/>
    </source>
</evidence>
<dbReference type="Pfam" id="PF10035">
    <property type="entry name" value="DUF2179"/>
    <property type="match status" value="1"/>
</dbReference>
<keyword evidence="5 6" id="KW-0472">Membrane</keyword>
<evidence type="ECO:0000256" key="1">
    <source>
        <dbReference type="ARBA" id="ARBA00004651"/>
    </source>
</evidence>
<evidence type="ECO:0000313" key="9">
    <source>
        <dbReference type="Proteomes" id="UP001165962"/>
    </source>
</evidence>
<keyword evidence="3 6" id="KW-0812">Transmembrane</keyword>
<dbReference type="PANTHER" id="PTHR33545:SF10">
    <property type="entry name" value="UPF0750 MEMBRANE PROTEIN YPJC"/>
    <property type="match status" value="1"/>
</dbReference>
<accession>A0ABX0JAX9</accession>
<organism evidence="8 9">
    <name type="scientific">Paenibacillus agricola</name>
    <dbReference type="NCBI Taxonomy" id="2716264"/>
    <lineage>
        <taxon>Bacteria</taxon>
        <taxon>Bacillati</taxon>
        <taxon>Bacillota</taxon>
        <taxon>Bacilli</taxon>
        <taxon>Bacillales</taxon>
        <taxon>Paenibacillaceae</taxon>
        <taxon>Paenibacillus</taxon>
    </lineage>
</organism>
<proteinExistence type="predicted"/>
<protein>
    <submittedName>
        <fullName evidence="8">YitT family protein</fullName>
    </submittedName>
</protein>
<comment type="subcellular location">
    <subcellularLocation>
        <location evidence="1">Cell membrane</location>
        <topology evidence="1">Multi-pass membrane protein</topology>
    </subcellularLocation>
</comment>
<dbReference type="Pfam" id="PF02588">
    <property type="entry name" value="YitT_membrane"/>
    <property type="match status" value="1"/>
</dbReference>
<dbReference type="CDD" id="cd16380">
    <property type="entry name" value="YitT_C"/>
    <property type="match status" value="1"/>
</dbReference>
<feature type="transmembrane region" description="Helical" evidence="6">
    <location>
        <begin position="31"/>
        <end position="54"/>
    </location>
</feature>
<dbReference type="InterPro" id="IPR051461">
    <property type="entry name" value="UPF0750_membrane"/>
</dbReference>
<evidence type="ECO:0000256" key="2">
    <source>
        <dbReference type="ARBA" id="ARBA00022475"/>
    </source>
</evidence>
<evidence type="ECO:0000256" key="4">
    <source>
        <dbReference type="ARBA" id="ARBA00022989"/>
    </source>
</evidence>
<dbReference type="PIRSF" id="PIRSF006483">
    <property type="entry name" value="Membrane_protein_YitT"/>
    <property type="match status" value="1"/>
</dbReference>
<dbReference type="Gene3D" id="3.30.70.120">
    <property type="match status" value="1"/>
</dbReference>
<evidence type="ECO:0000256" key="3">
    <source>
        <dbReference type="ARBA" id="ARBA00022692"/>
    </source>
</evidence>
<gene>
    <name evidence="8" type="ORF">G9U52_27930</name>
</gene>
<reference evidence="8" key="1">
    <citation type="submission" date="2020-03" db="EMBL/GenBank/DDBJ databases">
        <title>Draft sequencing of Paenibacilllus sp. S3N08.</title>
        <authorList>
            <person name="Kim D.-U."/>
        </authorList>
    </citation>
    <scope>NUCLEOTIDE SEQUENCE</scope>
    <source>
        <strain evidence="8">S3N08</strain>
    </source>
</reference>
<evidence type="ECO:0000256" key="6">
    <source>
        <dbReference type="SAM" id="Phobius"/>
    </source>
</evidence>